<evidence type="ECO:0000256" key="5">
    <source>
        <dbReference type="ARBA" id="ARBA00023136"/>
    </source>
</evidence>
<dbReference type="InterPro" id="IPR036259">
    <property type="entry name" value="MFS_trans_sf"/>
</dbReference>
<feature type="transmembrane region" description="Helical" evidence="7">
    <location>
        <begin position="258"/>
        <end position="281"/>
    </location>
</feature>
<feature type="compositionally biased region" description="Low complexity" evidence="6">
    <location>
        <begin position="1"/>
        <end position="11"/>
    </location>
</feature>
<evidence type="ECO:0000256" key="3">
    <source>
        <dbReference type="ARBA" id="ARBA00022692"/>
    </source>
</evidence>
<keyword evidence="5 7" id="KW-0472">Membrane</keyword>
<organism evidence="8 9">
    <name type="scientific">Janibacter melonis</name>
    <dbReference type="NCBI Taxonomy" id="262209"/>
    <lineage>
        <taxon>Bacteria</taxon>
        <taxon>Bacillati</taxon>
        <taxon>Actinomycetota</taxon>
        <taxon>Actinomycetes</taxon>
        <taxon>Micrococcales</taxon>
        <taxon>Intrasporangiaceae</taxon>
        <taxon>Janibacter</taxon>
    </lineage>
</organism>
<dbReference type="InterPro" id="IPR011701">
    <property type="entry name" value="MFS"/>
</dbReference>
<proteinExistence type="inferred from homology"/>
<feature type="transmembrane region" description="Helical" evidence="7">
    <location>
        <begin position="339"/>
        <end position="360"/>
    </location>
</feature>
<dbReference type="STRING" id="262209.AWH69_07780"/>
<evidence type="ECO:0000256" key="4">
    <source>
        <dbReference type="ARBA" id="ARBA00022989"/>
    </source>
</evidence>
<comment type="caution">
    <text evidence="8">The sequence shown here is derived from an EMBL/GenBank/DDBJ whole genome shotgun (WGS) entry which is preliminary data.</text>
</comment>
<dbReference type="PANTHER" id="PTHR23515">
    <property type="entry name" value="HIGH-AFFINITY NITRATE TRANSPORTER 2.3"/>
    <property type="match status" value="1"/>
</dbReference>
<dbReference type="InterPro" id="IPR044772">
    <property type="entry name" value="NO3_transporter"/>
</dbReference>
<evidence type="ECO:0000256" key="2">
    <source>
        <dbReference type="ARBA" id="ARBA00008432"/>
    </source>
</evidence>
<feature type="transmembrane region" description="Helical" evidence="7">
    <location>
        <begin position="173"/>
        <end position="198"/>
    </location>
</feature>
<keyword evidence="9" id="KW-1185">Reference proteome</keyword>
<evidence type="ECO:0000313" key="8">
    <source>
        <dbReference type="EMBL" id="OAB87912.1"/>
    </source>
</evidence>
<comment type="similarity">
    <text evidence="2">Belongs to the major facilitator superfamily. Nitrate/nitrite porter (TC 2.A.1.8) family.</text>
</comment>
<feature type="transmembrane region" description="Helical" evidence="7">
    <location>
        <begin position="439"/>
        <end position="460"/>
    </location>
</feature>
<keyword evidence="4 7" id="KW-1133">Transmembrane helix</keyword>
<dbReference type="AlphaFoldDB" id="A0A176QE06"/>
<feature type="transmembrane region" description="Helical" evidence="7">
    <location>
        <begin position="218"/>
        <end position="237"/>
    </location>
</feature>
<comment type="subcellular location">
    <subcellularLocation>
        <location evidence="1">Membrane</location>
        <topology evidence="1">Multi-pass membrane protein</topology>
    </subcellularLocation>
</comment>
<dbReference type="Pfam" id="PF07690">
    <property type="entry name" value="MFS_1"/>
    <property type="match status" value="1"/>
</dbReference>
<feature type="transmembrane region" description="Helical" evidence="7">
    <location>
        <begin position="74"/>
        <end position="92"/>
    </location>
</feature>
<evidence type="ECO:0000256" key="6">
    <source>
        <dbReference type="SAM" id="MobiDB-lite"/>
    </source>
</evidence>
<protein>
    <submittedName>
        <fullName evidence="8">MFS transporter</fullName>
    </submittedName>
</protein>
<evidence type="ECO:0000256" key="1">
    <source>
        <dbReference type="ARBA" id="ARBA00004141"/>
    </source>
</evidence>
<feature type="transmembrane region" description="Helical" evidence="7">
    <location>
        <begin position="380"/>
        <end position="399"/>
    </location>
</feature>
<feature type="transmembrane region" description="Helical" evidence="7">
    <location>
        <begin position="411"/>
        <end position="433"/>
    </location>
</feature>
<dbReference type="GO" id="GO:0016020">
    <property type="term" value="C:membrane"/>
    <property type="evidence" value="ECO:0007669"/>
    <property type="project" value="UniProtKB-SubCell"/>
</dbReference>
<feature type="transmembrane region" description="Helical" evidence="7">
    <location>
        <begin position="133"/>
        <end position="152"/>
    </location>
</feature>
<dbReference type="Proteomes" id="UP000076976">
    <property type="component" value="Unassembled WGS sequence"/>
</dbReference>
<evidence type="ECO:0000256" key="7">
    <source>
        <dbReference type="SAM" id="Phobius"/>
    </source>
</evidence>
<sequence>MSSTTPTARAGRTGGEWLQSWDPEDEQSWDKPLAWRTLWITTFCLTLAFVAWFLPSAIIPKLTALGYDLSASQLYWMAAMPGLAAGLFRLVWMVLPPIMGTRKMVALTTLLLVFSTLGWGVRVQQPTAPYWELMTLAFLAGIGGGAFSGFMPSTSYFFPKRMQGTALGLQAGLGNFGVSLVQLLTPYLIAFSGLAIFGGSQMLSAPGKEPTQVWFQNAAFVWIPLMVLGAVLAWTMLRSVPVQANIRQQFDIFGNQDTWWMTLLYIMTFGTFSGLSAQFGLLMANLYGSGNDAIVTGAGASAQLLVPGYEVPDVVKYVFLGPLVGAGARVLFAPLTDRMGGAVWTLVSGIGLVASIAFTMTALTPDTTSAATLEAGFTKFLWGMLAIFLFSGIGNASTFKQMPMIFERRQAGGVIGWTAAIAAFGPFFFGVGVTTFGALAFYGIGIAWALMCIAITWWRYARPGAPKKS</sequence>
<dbReference type="Gene3D" id="1.20.1250.20">
    <property type="entry name" value="MFS general substrate transporter like domains"/>
    <property type="match status" value="1"/>
</dbReference>
<evidence type="ECO:0000313" key="9">
    <source>
        <dbReference type="Proteomes" id="UP000076976"/>
    </source>
</evidence>
<dbReference type="RefSeq" id="WP_068273761.1">
    <property type="nucleotide sequence ID" value="NZ_LQZG01000002.1"/>
</dbReference>
<feature type="region of interest" description="Disordered" evidence="6">
    <location>
        <begin position="1"/>
        <end position="23"/>
    </location>
</feature>
<keyword evidence="3 7" id="KW-0812">Transmembrane</keyword>
<dbReference type="SUPFAM" id="SSF103473">
    <property type="entry name" value="MFS general substrate transporter"/>
    <property type="match status" value="1"/>
</dbReference>
<feature type="transmembrane region" description="Helical" evidence="7">
    <location>
        <begin position="104"/>
        <end position="121"/>
    </location>
</feature>
<accession>A0A176QE06</accession>
<gene>
    <name evidence="8" type="ORF">AWH69_07780</name>
</gene>
<reference evidence="8 9" key="1">
    <citation type="submission" date="2016-01" db="EMBL/GenBank/DDBJ databases">
        <title>Janibacter melonis strain CD11_4 genome sequencing and assembly.</title>
        <authorList>
            <person name="Nair G.R."/>
            <person name="Kaur G."/>
            <person name="Chander A.M."/>
            <person name="Mayilraj S."/>
        </authorList>
    </citation>
    <scope>NUCLEOTIDE SEQUENCE [LARGE SCALE GENOMIC DNA]</scope>
    <source>
        <strain evidence="8 9">CD11-4</strain>
    </source>
</reference>
<feature type="transmembrane region" description="Helical" evidence="7">
    <location>
        <begin position="314"/>
        <end position="332"/>
    </location>
</feature>
<dbReference type="GO" id="GO:0015112">
    <property type="term" value="F:nitrate transmembrane transporter activity"/>
    <property type="evidence" value="ECO:0007669"/>
    <property type="project" value="InterPro"/>
</dbReference>
<name>A0A176QE06_9MICO</name>
<dbReference type="EMBL" id="LQZG01000002">
    <property type="protein sequence ID" value="OAB87912.1"/>
    <property type="molecule type" value="Genomic_DNA"/>
</dbReference>
<feature type="transmembrane region" description="Helical" evidence="7">
    <location>
        <begin position="33"/>
        <end position="54"/>
    </location>
</feature>